<feature type="domain" description="HTH IS21-type" evidence="2">
    <location>
        <begin position="140"/>
        <end position="205"/>
    </location>
</feature>
<dbReference type="InterPro" id="IPR002560">
    <property type="entry name" value="Transposase_DDE"/>
</dbReference>
<dbReference type="Proteomes" id="UP001597368">
    <property type="component" value="Unassembled WGS sequence"/>
</dbReference>
<feature type="region of interest" description="Disordered" evidence="1">
    <location>
        <begin position="100"/>
        <end position="133"/>
    </location>
</feature>
<dbReference type="PANTHER" id="PTHR33498:SF1">
    <property type="entry name" value="TRANSPOSASE FOR INSERTION SEQUENCE ELEMENT IS1557"/>
    <property type="match status" value="1"/>
</dbReference>
<name>A0ABW4TDH0_9ACTN</name>
<evidence type="ECO:0000313" key="4">
    <source>
        <dbReference type="Proteomes" id="UP001597368"/>
    </source>
</evidence>
<dbReference type="PROSITE" id="PS50531">
    <property type="entry name" value="HTH_IS21"/>
    <property type="match status" value="1"/>
</dbReference>
<evidence type="ECO:0000313" key="3">
    <source>
        <dbReference type="EMBL" id="MFD1940055.1"/>
    </source>
</evidence>
<proteinExistence type="predicted"/>
<feature type="compositionally biased region" description="Pro residues" evidence="1">
    <location>
        <begin position="114"/>
        <end position="126"/>
    </location>
</feature>
<evidence type="ECO:0000259" key="2">
    <source>
        <dbReference type="PROSITE" id="PS50531"/>
    </source>
</evidence>
<gene>
    <name evidence="3" type="ORF">ACFSKW_52225</name>
</gene>
<evidence type="ECO:0000256" key="1">
    <source>
        <dbReference type="SAM" id="MobiDB-lite"/>
    </source>
</evidence>
<comment type="caution">
    <text evidence="3">The sequence shown here is derived from an EMBL/GenBank/DDBJ whole genome shotgun (WGS) entry which is preliminary data.</text>
</comment>
<reference evidence="4" key="1">
    <citation type="journal article" date="2019" name="Int. J. Syst. Evol. Microbiol.">
        <title>The Global Catalogue of Microorganisms (GCM) 10K type strain sequencing project: providing services to taxonomists for standard genome sequencing and annotation.</title>
        <authorList>
            <consortium name="The Broad Institute Genomics Platform"/>
            <consortium name="The Broad Institute Genome Sequencing Center for Infectious Disease"/>
            <person name="Wu L."/>
            <person name="Ma J."/>
        </authorList>
    </citation>
    <scope>NUCLEOTIDE SEQUENCE [LARGE SCALE GENOMIC DNA]</scope>
    <source>
        <strain evidence="4">ICMP 6774ER</strain>
    </source>
</reference>
<dbReference type="Pfam" id="PF01610">
    <property type="entry name" value="DDE_Tnp_ISL3"/>
    <property type="match status" value="2"/>
</dbReference>
<dbReference type="EMBL" id="JBHUFV010000104">
    <property type="protein sequence ID" value="MFD1940055.1"/>
    <property type="molecule type" value="Genomic_DNA"/>
</dbReference>
<dbReference type="RefSeq" id="WP_379582915.1">
    <property type="nucleotide sequence ID" value="NZ_JBHUFV010000104.1"/>
</dbReference>
<organism evidence="3 4">
    <name type="scientific">Nonomuraea mangrovi</name>
    <dbReference type="NCBI Taxonomy" id="2316207"/>
    <lineage>
        <taxon>Bacteria</taxon>
        <taxon>Bacillati</taxon>
        <taxon>Actinomycetota</taxon>
        <taxon>Actinomycetes</taxon>
        <taxon>Streptosporangiales</taxon>
        <taxon>Streptosporangiaceae</taxon>
        <taxon>Nonomuraea</taxon>
    </lineage>
</organism>
<accession>A0ABW4TDH0</accession>
<dbReference type="InterPro" id="IPR047951">
    <property type="entry name" value="Transpos_ISL3"/>
</dbReference>
<sequence>MDDFALRKGRIYGTILIDISTGRPIDVLPDRTADTLATWLQEHPGVEIVCRDRAGAYADGASRGAPEATQVADRWHVWRNLDQAVERTIATHRRHLQAISPASVPQSGPAPALLAPPPPAAQPPRTPETRQDRVAVRTRERHAAIHELLAQGQPLRQIALRLHLGRNTVRRFARATTPEELLVHAGTGQQAKSLEVFDDYLRQRWADGCTNAEQLYRELQTRGYPGASTVVRQYVRSWRTALPAAPPSQRPPTVRQAVGWFLRNPANLDPDEQRGLDTLCATSPQLAALRGHVRHFAEMMTHRRGRQLDAWMTAVLADDLPELHSFVKGLRRGRDAVAGLTLPYSSGPVEGHVNRIKTIKRQLYGRAKHDLLRLRVLLAD</sequence>
<protein>
    <submittedName>
        <fullName evidence="3">Transposase</fullName>
    </submittedName>
</protein>
<dbReference type="InterPro" id="IPR017894">
    <property type="entry name" value="HTH_IS21_transposase_type"/>
</dbReference>
<dbReference type="PANTHER" id="PTHR33498">
    <property type="entry name" value="TRANSPOSASE FOR INSERTION SEQUENCE ELEMENT IS1557"/>
    <property type="match status" value="1"/>
</dbReference>
<keyword evidence="4" id="KW-1185">Reference proteome</keyword>